<reference evidence="1 2" key="1">
    <citation type="submission" date="2018-06" db="EMBL/GenBank/DDBJ databases">
        <title>Genomic Encyclopedia of Archaeal and Bacterial Type Strains, Phase II (KMG-II): from individual species to whole genera.</title>
        <authorList>
            <person name="Goeker M."/>
        </authorList>
    </citation>
    <scope>NUCLEOTIDE SEQUENCE [LARGE SCALE GENOMIC DNA]</scope>
    <source>
        <strain evidence="1 2">DSM 13087</strain>
    </source>
</reference>
<dbReference type="AlphaFoldDB" id="A0A2W7QUY4"/>
<keyword evidence="2" id="KW-1185">Reference proteome</keyword>
<gene>
    <name evidence="1" type="ORF">LY56_01919</name>
</gene>
<accession>A0A2W7QUY4</accession>
<protein>
    <submittedName>
        <fullName evidence="1">Uncharacterized protein</fullName>
    </submittedName>
</protein>
<name>A0A2W7QUY4_9RHOB</name>
<sequence>MPPVTLRHCIRGIIQKQSMNELSASRGSRKVRRGAPCEDATNEKIWIRPYYTTHDAERLAGTQLCGVAATGFIAWSA</sequence>
<dbReference type="Proteomes" id="UP000249364">
    <property type="component" value="Unassembled WGS sequence"/>
</dbReference>
<evidence type="ECO:0000313" key="2">
    <source>
        <dbReference type="Proteomes" id="UP000249364"/>
    </source>
</evidence>
<proteinExistence type="predicted"/>
<dbReference type="EMBL" id="QKZQ01000008">
    <property type="protein sequence ID" value="PZX42225.1"/>
    <property type="molecule type" value="Genomic_DNA"/>
</dbReference>
<comment type="caution">
    <text evidence="1">The sequence shown here is derived from an EMBL/GenBank/DDBJ whole genome shotgun (WGS) entry which is preliminary data.</text>
</comment>
<organism evidence="1 2">
    <name type="scientific">Roseinatronobacter thiooxidans</name>
    <dbReference type="NCBI Taxonomy" id="121821"/>
    <lineage>
        <taxon>Bacteria</taxon>
        <taxon>Pseudomonadati</taxon>
        <taxon>Pseudomonadota</taxon>
        <taxon>Alphaproteobacteria</taxon>
        <taxon>Rhodobacterales</taxon>
        <taxon>Paracoccaceae</taxon>
        <taxon>Roseinatronobacter</taxon>
    </lineage>
</organism>
<evidence type="ECO:0000313" key="1">
    <source>
        <dbReference type="EMBL" id="PZX42225.1"/>
    </source>
</evidence>